<reference evidence="1" key="2">
    <citation type="submission" date="2021-04" db="EMBL/GenBank/DDBJ databases">
        <authorList>
            <person name="Gilroy R."/>
        </authorList>
    </citation>
    <scope>NUCLEOTIDE SEQUENCE</scope>
    <source>
        <strain evidence="1">CHK187-11901</strain>
    </source>
</reference>
<comment type="caution">
    <text evidence="1">The sequence shown here is derived from an EMBL/GenBank/DDBJ whole genome shotgun (WGS) entry which is preliminary data.</text>
</comment>
<protein>
    <submittedName>
        <fullName evidence="1">Uncharacterized protein</fullName>
    </submittedName>
</protein>
<reference evidence="1" key="1">
    <citation type="journal article" date="2021" name="PeerJ">
        <title>Extensive microbial diversity within the chicken gut microbiome revealed by metagenomics and culture.</title>
        <authorList>
            <person name="Gilroy R."/>
            <person name="Ravi A."/>
            <person name="Getino M."/>
            <person name="Pursley I."/>
            <person name="Horton D.L."/>
            <person name="Alikhan N.F."/>
            <person name="Baker D."/>
            <person name="Gharbi K."/>
            <person name="Hall N."/>
            <person name="Watson M."/>
            <person name="Adriaenssens E.M."/>
            <person name="Foster-Nyarko E."/>
            <person name="Jarju S."/>
            <person name="Secka A."/>
            <person name="Antonio M."/>
            <person name="Oren A."/>
            <person name="Chaudhuri R.R."/>
            <person name="La Ragione R."/>
            <person name="Hildebrand F."/>
            <person name="Pallen M.J."/>
        </authorList>
    </citation>
    <scope>NUCLEOTIDE SEQUENCE</scope>
    <source>
        <strain evidence="1">CHK187-11901</strain>
    </source>
</reference>
<dbReference type="InterPro" id="IPR043773">
    <property type="entry name" value="JetA"/>
</dbReference>
<proteinExistence type="predicted"/>
<name>A0A9D2SVM1_9FIRM</name>
<dbReference type="AlphaFoldDB" id="A0A9D2SVM1"/>
<sequence length="479" mass="55076">MSVFQAVSDKFFNPFTGKNRELYFSCISELIEKSKEIPVLYETDAKNCLTLYLQNCQYAIETEQLGDQDEIIANNKTPQENAAMILRYFRSCGWITPKEIGRSGDNIASVSAYCRKLIDAVHKIFDADANAAITNHIFSMHEILNAAFAKDGGRGARPYSSILVPLVEHECDLKNELLILKDSIRAIMRAVLKMSDVNSFGHFLLKDELLNRFFQDYFFIKKSGLIPSYIANIERLLQKLQRSEIYQRMIEEYVRLKRTNASQARDIIDRQFGELDSFISLEYERDIGYIDRKINTYYNLYAMRISMVLGNGTNLEQTLNRLLLLLKESPAQERSELLSHLASANRLLEFKFIGRKSIERRRRRKVDKPGAGLAQDTLSAQELERLTDELLKERPDRYSMDKVKAYFDRLPITEEGMPIEACGIRRREDAMMAAASIIYSGSAGFPYEVEFGNGMVETEAAAISAFRIKKKKRQEGFYE</sequence>
<evidence type="ECO:0000313" key="1">
    <source>
        <dbReference type="EMBL" id="HJC35505.1"/>
    </source>
</evidence>
<gene>
    <name evidence="1" type="ORF">H9702_00030</name>
</gene>
<dbReference type="Pfam" id="PF18982">
    <property type="entry name" value="JetA"/>
    <property type="match status" value="1"/>
</dbReference>
<organism evidence="1 2">
    <name type="scientific">Candidatus Merdibacter merdavium</name>
    <dbReference type="NCBI Taxonomy" id="2838692"/>
    <lineage>
        <taxon>Bacteria</taxon>
        <taxon>Bacillati</taxon>
        <taxon>Bacillota</taxon>
        <taxon>Erysipelotrichia</taxon>
        <taxon>Erysipelotrichales</taxon>
        <taxon>Erysipelotrichaceae</taxon>
        <taxon>Merdibacter</taxon>
    </lineage>
</organism>
<evidence type="ECO:0000313" key="2">
    <source>
        <dbReference type="Proteomes" id="UP000823896"/>
    </source>
</evidence>
<accession>A0A9D2SVM1</accession>
<dbReference type="Proteomes" id="UP000823896">
    <property type="component" value="Unassembled WGS sequence"/>
</dbReference>
<dbReference type="EMBL" id="DWWM01000001">
    <property type="protein sequence ID" value="HJC35505.1"/>
    <property type="molecule type" value="Genomic_DNA"/>
</dbReference>